<evidence type="ECO:0000256" key="7">
    <source>
        <dbReference type="ARBA" id="ARBA00023002"/>
    </source>
</evidence>
<accession>A0A7W2I605</accession>
<keyword evidence="5" id="KW-0288">FMN</keyword>
<proteinExistence type="inferred from homology"/>
<keyword evidence="4" id="KW-0285">Flavoprotein</keyword>
<evidence type="ECO:0000259" key="11">
    <source>
        <dbReference type="Pfam" id="PF07992"/>
    </source>
</evidence>
<dbReference type="GO" id="GO:0033543">
    <property type="term" value="P:fatty acid beta-oxidation, unsaturated, even number, reductase/isomerase pathway"/>
    <property type="evidence" value="ECO:0007669"/>
    <property type="project" value="TreeGrafter"/>
</dbReference>
<dbReference type="Gene3D" id="3.50.50.60">
    <property type="entry name" value="FAD/NAD(P)-binding domain"/>
    <property type="match status" value="1"/>
</dbReference>
<evidence type="ECO:0000256" key="3">
    <source>
        <dbReference type="ARBA" id="ARBA00011048"/>
    </source>
</evidence>
<evidence type="ECO:0000256" key="6">
    <source>
        <dbReference type="ARBA" id="ARBA00022723"/>
    </source>
</evidence>
<dbReference type="Pfam" id="PF00724">
    <property type="entry name" value="Oxidored_FMN"/>
    <property type="match status" value="1"/>
</dbReference>
<evidence type="ECO:0000259" key="10">
    <source>
        <dbReference type="Pfam" id="PF00724"/>
    </source>
</evidence>
<dbReference type="PRINTS" id="PR00368">
    <property type="entry name" value="FADPNR"/>
</dbReference>
<dbReference type="CDD" id="cd02930">
    <property type="entry name" value="DCR_FMN"/>
    <property type="match status" value="1"/>
</dbReference>
<feature type="domain" description="NADH:flavin oxidoreductase/NADH oxidase N-terminal" evidence="10">
    <location>
        <begin position="9"/>
        <end position="334"/>
    </location>
</feature>
<evidence type="ECO:0000256" key="2">
    <source>
        <dbReference type="ARBA" id="ARBA00001966"/>
    </source>
</evidence>
<keyword evidence="6" id="KW-0479">Metal-binding</keyword>
<comment type="cofactor">
    <cofactor evidence="2">
        <name>[4Fe-4S] cluster</name>
        <dbReference type="ChEBI" id="CHEBI:49883"/>
    </cofactor>
</comment>
<dbReference type="GO" id="GO:0046872">
    <property type="term" value="F:metal ion binding"/>
    <property type="evidence" value="ECO:0007669"/>
    <property type="project" value="UniProtKB-KW"/>
</dbReference>
<dbReference type="InterPro" id="IPR036188">
    <property type="entry name" value="FAD/NAD-bd_sf"/>
</dbReference>
<dbReference type="GO" id="GO:0051536">
    <property type="term" value="F:iron-sulfur cluster binding"/>
    <property type="evidence" value="ECO:0007669"/>
    <property type="project" value="UniProtKB-KW"/>
</dbReference>
<dbReference type="PRINTS" id="PR00469">
    <property type="entry name" value="PNDRDTASEII"/>
</dbReference>
<keyword evidence="8" id="KW-0408">Iron</keyword>
<dbReference type="GO" id="GO:0010181">
    <property type="term" value="F:FMN binding"/>
    <property type="evidence" value="ECO:0007669"/>
    <property type="project" value="InterPro"/>
</dbReference>
<dbReference type="Gene3D" id="3.20.20.70">
    <property type="entry name" value="Aldolase class I"/>
    <property type="match status" value="1"/>
</dbReference>
<dbReference type="SUPFAM" id="SSF51971">
    <property type="entry name" value="Nucleotide-binding domain"/>
    <property type="match status" value="1"/>
</dbReference>
<keyword evidence="7" id="KW-0560">Oxidoreductase</keyword>
<keyword evidence="9" id="KW-0411">Iron-sulfur</keyword>
<sequence>MTTPSYPHLLAPLDLGFTTLRNRVIMGSMHTGLEDRFFNFGKLAAYYRERARGGVGLIVTGGFSPNRAGWLLPFGGTLNFKADVFNHRRLTGAVHEEGGKILMQILHAGRYGYQPFVVSASERKSPISPFKPRALTEAGIESTIRDYARCARLARAAGYDGVEVMGSEGYLINQFLCARTNLRTDRWGGSIENRMRLPVEIVKRIRAEVGKDFIIMYRHSLLDLVDGGNTWDDVVAVAKALQHAGVTIMNTGFGWHEARVPTIVTSVPRAAFSSVAGRLRRELTIPVVASNRINMPQEAEGILLRGEADLVSMARPFLADPQFVVKAAEGRADEINTCIGCNQACLDHTFSNKRASCLVNPRACHETELVYAKAATRRKVAVVGAGPAGLSAATVAAECGHDVTLFDSNTSIGGQFRIAMQIPGKEEFAETIRYFGRKIELTGVKLRLGERVTREQLLAGGYDDVVVATGIKVRRPPIPGIEHAKVLSYVDVLQNKAPVGKRVAIIGAGGIGFDVSEYLLHDPRHALPLALDVWAREWGVDLKGDTSGGLVPAHAPEPVRQLYLLQRKTSKLGAGLGKTSGWVHRATLARAGVVMIAGVQYDRIDDHGLHITVGGEQRLLAVDNVVVCAGQDSLTELMPTEEQAKSGPRFHKIGGAALAAELDAKRAIKEGAELAVRL</sequence>
<comment type="caution">
    <text evidence="12">The sequence shown here is derived from an EMBL/GenBank/DDBJ whole genome shotgun (WGS) entry which is preliminary data.</text>
</comment>
<dbReference type="InterPro" id="IPR001155">
    <property type="entry name" value="OxRdtase_FMN_N"/>
</dbReference>
<gene>
    <name evidence="12" type="ORF">H3H36_06125</name>
</gene>
<dbReference type="SUPFAM" id="SSF51395">
    <property type="entry name" value="FMN-linked oxidoreductases"/>
    <property type="match status" value="1"/>
</dbReference>
<dbReference type="Proteomes" id="UP000566711">
    <property type="component" value="Unassembled WGS sequence"/>
</dbReference>
<comment type="cofactor">
    <cofactor evidence="1">
        <name>FMN</name>
        <dbReference type="ChEBI" id="CHEBI:58210"/>
    </cofactor>
</comment>
<protein>
    <submittedName>
        <fullName evidence="12">NADPH-dependent 2,4-dienoyl-CoA reductase</fullName>
    </submittedName>
</protein>
<evidence type="ECO:0000256" key="4">
    <source>
        <dbReference type="ARBA" id="ARBA00022630"/>
    </source>
</evidence>
<dbReference type="FunFam" id="3.20.20.70:FF:000082">
    <property type="entry name" value="NADPH-dependent 2,4-dienoyl-CoA reductase"/>
    <property type="match status" value="1"/>
</dbReference>
<dbReference type="PANTHER" id="PTHR42917:SF2">
    <property type="entry name" value="2,4-DIENOYL-COA REDUCTASE [(2E)-ENOYL-COA-PRODUCING]"/>
    <property type="match status" value="1"/>
</dbReference>
<evidence type="ECO:0000313" key="12">
    <source>
        <dbReference type="EMBL" id="MBA5604939.1"/>
    </source>
</evidence>
<dbReference type="SUPFAM" id="SSF51905">
    <property type="entry name" value="FAD/NAD(P)-binding domain"/>
    <property type="match status" value="1"/>
</dbReference>
<reference evidence="12 13" key="1">
    <citation type="submission" date="2020-07" db="EMBL/GenBank/DDBJ databases">
        <title>Novel species isolated from subtropical streams in China.</title>
        <authorList>
            <person name="Lu H."/>
        </authorList>
    </citation>
    <scope>NUCLEOTIDE SEQUENCE [LARGE SCALE GENOMIC DNA]</scope>
    <source>
        <strain evidence="12 13">FT3S</strain>
    </source>
</reference>
<dbReference type="PANTHER" id="PTHR42917">
    <property type="entry name" value="2,4-DIENOYL-COA REDUCTASE"/>
    <property type="match status" value="1"/>
</dbReference>
<evidence type="ECO:0000256" key="1">
    <source>
        <dbReference type="ARBA" id="ARBA00001917"/>
    </source>
</evidence>
<dbReference type="InterPro" id="IPR023753">
    <property type="entry name" value="FAD/NAD-binding_dom"/>
</dbReference>
<feature type="domain" description="FAD/NAD(P)-binding" evidence="11">
    <location>
        <begin position="379"/>
        <end position="642"/>
    </location>
</feature>
<dbReference type="InterPro" id="IPR051793">
    <property type="entry name" value="NADH:flavin_oxidoreductase"/>
</dbReference>
<dbReference type="Gene3D" id="3.40.50.720">
    <property type="entry name" value="NAD(P)-binding Rossmann-like Domain"/>
    <property type="match status" value="1"/>
</dbReference>
<evidence type="ECO:0000256" key="5">
    <source>
        <dbReference type="ARBA" id="ARBA00022643"/>
    </source>
</evidence>
<comment type="similarity">
    <text evidence="3">In the N-terminal section; belongs to the NADH:flavin oxidoreductase/NADH oxidase family.</text>
</comment>
<dbReference type="RefSeq" id="WP_182215216.1">
    <property type="nucleotide sequence ID" value="NZ_JACEZS010000003.1"/>
</dbReference>
<evidence type="ECO:0000256" key="8">
    <source>
        <dbReference type="ARBA" id="ARBA00023004"/>
    </source>
</evidence>
<dbReference type="InterPro" id="IPR013785">
    <property type="entry name" value="Aldolase_TIM"/>
</dbReference>
<dbReference type="AlphaFoldDB" id="A0A7W2I605"/>
<dbReference type="EMBL" id="JACEZS010000003">
    <property type="protein sequence ID" value="MBA5604939.1"/>
    <property type="molecule type" value="Genomic_DNA"/>
</dbReference>
<evidence type="ECO:0000256" key="9">
    <source>
        <dbReference type="ARBA" id="ARBA00023014"/>
    </source>
</evidence>
<keyword evidence="13" id="KW-1185">Reference proteome</keyword>
<name>A0A7W2I605_9BURK</name>
<dbReference type="GO" id="GO:0008670">
    <property type="term" value="F:2,4-dienoyl-CoA reductase (NADPH) activity"/>
    <property type="evidence" value="ECO:0007669"/>
    <property type="project" value="TreeGrafter"/>
</dbReference>
<organism evidence="12 13">
    <name type="scientific">Rugamonas fusca</name>
    <dbReference type="NCBI Taxonomy" id="2758568"/>
    <lineage>
        <taxon>Bacteria</taxon>
        <taxon>Pseudomonadati</taxon>
        <taxon>Pseudomonadota</taxon>
        <taxon>Betaproteobacteria</taxon>
        <taxon>Burkholderiales</taxon>
        <taxon>Oxalobacteraceae</taxon>
        <taxon>Telluria group</taxon>
        <taxon>Rugamonas</taxon>
    </lineage>
</organism>
<dbReference type="Pfam" id="PF07992">
    <property type="entry name" value="Pyr_redox_2"/>
    <property type="match status" value="1"/>
</dbReference>
<evidence type="ECO:0000313" key="13">
    <source>
        <dbReference type="Proteomes" id="UP000566711"/>
    </source>
</evidence>